<dbReference type="Gene3D" id="3.40.50.1820">
    <property type="entry name" value="alpha/beta hydrolase"/>
    <property type="match status" value="1"/>
</dbReference>
<name>A0A2J6T0Y8_9HELO</name>
<dbReference type="SUPFAM" id="SSF53474">
    <property type="entry name" value="alpha/beta-Hydrolases"/>
    <property type="match status" value="1"/>
</dbReference>
<dbReference type="RefSeq" id="XP_024733573.1">
    <property type="nucleotide sequence ID" value="XM_024880936.1"/>
</dbReference>
<dbReference type="GO" id="GO:0016787">
    <property type="term" value="F:hydrolase activity"/>
    <property type="evidence" value="ECO:0007669"/>
    <property type="project" value="UniProtKB-KW"/>
</dbReference>
<reference evidence="2 3" key="1">
    <citation type="submission" date="2016-04" db="EMBL/GenBank/DDBJ databases">
        <title>A degradative enzymes factory behind the ericoid mycorrhizal symbiosis.</title>
        <authorList>
            <consortium name="DOE Joint Genome Institute"/>
            <person name="Martino E."/>
            <person name="Morin E."/>
            <person name="Grelet G."/>
            <person name="Kuo A."/>
            <person name="Kohler A."/>
            <person name="Daghino S."/>
            <person name="Barry K."/>
            <person name="Choi C."/>
            <person name="Cichocki N."/>
            <person name="Clum A."/>
            <person name="Copeland A."/>
            <person name="Hainaut M."/>
            <person name="Haridas S."/>
            <person name="Labutti K."/>
            <person name="Lindquist E."/>
            <person name="Lipzen A."/>
            <person name="Khouja H.-R."/>
            <person name="Murat C."/>
            <person name="Ohm R."/>
            <person name="Olson A."/>
            <person name="Spatafora J."/>
            <person name="Veneault-Fourrey C."/>
            <person name="Henrissat B."/>
            <person name="Grigoriev I."/>
            <person name="Martin F."/>
            <person name="Perotto S."/>
        </authorList>
    </citation>
    <scope>NUCLEOTIDE SEQUENCE [LARGE SCALE GENOMIC DNA]</scope>
    <source>
        <strain evidence="2 3">E</strain>
    </source>
</reference>
<keyword evidence="3" id="KW-1185">Reference proteome</keyword>
<dbReference type="InterPro" id="IPR029058">
    <property type="entry name" value="AB_hydrolase_fold"/>
</dbReference>
<dbReference type="GeneID" id="36589013"/>
<evidence type="ECO:0000259" key="1">
    <source>
        <dbReference type="Pfam" id="PF12697"/>
    </source>
</evidence>
<dbReference type="Pfam" id="PF12697">
    <property type="entry name" value="Abhydrolase_6"/>
    <property type="match status" value="1"/>
</dbReference>
<dbReference type="PANTHER" id="PTHR37017">
    <property type="entry name" value="AB HYDROLASE-1 DOMAIN-CONTAINING PROTEIN-RELATED"/>
    <property type="match status" value="1"/>
</dbReference>
<dbReference type="AlphaFoldDB" id="A0A2J6T0Y8"/>
<proteinExistence type="predicted"/>
<evidence type="ECO:0000313" key="3">
    <source>
        <dbReference type="Proteomes" id="UP000235371"/>
    </source>
</evidence>
<keyword evidence="2" id="KW-0378">Hydrolase</keyword>
<sequence length="244" mass="26610">MEKPTILLIPGLWEGPSVFTSISTTLQALGYPTLVAKLPSTGTTSSDPDRHTITMRDDEQAIRYMVKPLVIDKGKTVIMVCHSAGGFLGSGAIQGLGMKSRKSKGEKGGVAKIVFLAAGLALEGYMHGKKPFMDFIKAKGEMHCVSPETTLFSDLSHEETEKWMKELKCQPGEGWDQTTVYCGWRDVESVYLVCEGDKCFPKAVQLQCAKLAGSQVERCQSGHMVMLSMPEKVVEIVVKAAEGF</sequence>
<feature type="domain" description="AB hydrolase-1" evidence="1">
    <location>
        <begin position="6"/>
        <end position="235"/>
    </location>
</feature>
<dbReference type="EMBL" id="KZ613848">
    <property type="protein sequence ID" value="PMD56669.1"/>
    <property type="molecule type" value="Genomic_DNA"/>
</dbReference>
<dbReference type="InParanoid" id="A0A2J6T0Y8"/>
<dbReference type="OrthoDB" id="408373at2759"/>
<organism evidence="2 3">
    <name type="scientific">Hyaloscypha bicolor E</name>
    <dbReference type="NCBI Taxonomy" id="1095630"/>
    <lineage>
        <taxon>Eukaryota</taxon>
        <taxon>Fungi</taxon>
        <taxon>Dikarya</taxon>
        <taxon>Ascomycota</taxon>
        <taxon>Pezizomycotina</taxon>
        <taxon>Leotiomycetes</taxon>
        <taxon>Helotiales</taxon>
        <taxon>Hyaloscyphaceae</taxon>
        <taxon>Hyaloscypha</taxon>
        <taxon>Hyaloscypha bicolor</taxon>
    </lineage>
</organism>
<dbReference type="InterPro" id="IPR000073">
    <property type="entry name" value="AB_hydrolase_1"/>
</dbReference>
<dbReference type="PANTHER" id="PTHR37017:SF3">
    <property type="entry name" value="AB HYDROLASE-1 DOMAIN-CONTAINING PROTEIN"/>
    <property type="match status" value="1"/>
</dbReference>
<gene>
    <name evidence="2" type="ORF">K444DRAFT_616517</name>
</gene>
<protein>
    <submittedName>
        <fullName evidence="2">Alpha/beta-hydrolase</fullName>
    </submittedName>
</protein>
<dbReference type="Proteomes" id="UP000235371">
    <property type="component" value="Unassembled WGS sequence"/>
</dbReference>
<accession>A0A2J6T0Y8</accession>
<dbReference type="STRING" id="1095630.A0A2J6T0Y8"/>
<dbReference type="InterPro" id="IPR052897">
    <property type="entry name" value="Sec-Metab_Biosynth_Hydrolase"/>
</dbReference>
<evidence type="ECO:0000313" key="2">
    <source>
        <dbReference type="EMBL" id="PMD56669.1"/>
    </source>
</evidence>